<reference evidence="3 4" key="1">
    <citation type="submission" date="2020-06" db="EMBL/GenBank/DDBJ databases">
        <authorList>
            <consortium name="Wellcome Sanger Institute Data Sharing"/>
        </authorList>
    </citation>
    <scope>NUCLEOTIDE SEQUENCE [LARGE SCALE GENOMIC DNA]</scope>
</reference>
<evidence type="ECO:0000256" key="2">
    <source>
        <dbReference type="SAM" id="MobiDB-lite"/>
    </source>
</evidence>
<evidence type="ECO:0000256" key="1">
    <source>
        <dbReference type="SAM" id="Coils"/>
    </source>
</evidence>
<feature type="coiled-coil region" evidence="1">
    <location>
        <begin position="102"/>
        <end position="143"/>
    </location>
</feature>
<reference evidence="3" key="3">
    <citation type="submission" date="2025-09" db="UniProtKB">
        <authorList>
            <consortium name="Ensembl"/>
        </authorList>
    </citation>
    <scope>IDENTIFICATION</scope>
</reference>
<evidence type="ECO:0008006" key="5">
    <source>
        <dbReference type="Google" id="ProtNLM"/>
    </source>
</evidence>
<protein>
    <recommendedName>
        <fullName evidence="5">Coiled-coil domain-containing protein 106-like</fullName>
    </recommendedName>
</protein>
<dbReference type="GeneTree" id="ENSGT00390000013183"/>
<name>A0AAY4A2V4_9TELE</name>
<dbReference type="PANTHER" id="PTHR16477:SF5">
    <property type="entry name" value="COILED-COIL DOMAIN-CONTAINING PROTEIN 106-RELATED"/>
    <property type="match status" value="1"/>
</dbReference>
<dbReference type="AlphaFoldDB" id="A0AAY4A2V4"/>
<feature type="compositionally biased region" description="Low complexity" evidence="2">
    <location>
        <begin position="173"/>
        <end position="196"/>
    </location>
</feature>
<feature type="region of interest" description="Disordered" evidence="2">
    <location>
        <begin position="1"/>
        <end position="27"/>
    </location>
</feature>
<proteinExistence type="predicted"/>
<evidence type="ECO:0000313" key="3">
    <source>
        <dbReference type="Ensembl" id="ENSDCDP00010003104.1"/>
    </source>
</evidence>
<dbReference type="Pfam" id="PF15794">
    <property type="entry name" value="CCDC106"/>
    <property type="match status" value="1"/>
</dbReference>
<reference evidence="3" key="2">
    <citation type="submission" date="2025-08" db="UniProtKB">
        <authorList>
            <consortium name="Ensembl"/>
        </authorList>
    </citation>
    <scope>IDENTIFICATION</scope>
</reference>
<accession>A0AAY4A2V4</accession>
<feature type="region of interest" description="Disordered" evidence="2">
    <location>
        <begin position="144"/>
        <end position="216"/>
    </location>
</feature>
<sequence length="334" mass="36848">MSRRKGGSRAPFPERREEGWTGQDGMSLWQQAATCSPSLQIDSSSGRRRAWLKQECDAEGGEWADAMTSGVASDVEQDNTLSSAVSTATSLEGLPPSVLLTITRLQCLLESREERIQALESQVEDLQQDRKFLRSQIENLTSCRSGAAQEVSAPKAGKSQYSDSKLRKRQREASPSSFSSESGSDVSASSAASRTSTDLKKRRHHKERRRGKKGKDYCRKRATGVQYVVHRYKQVLSAFTKKKSMTGAFRHYGIDRNTIANTAPIAELHLAAKESLALVGQFRPGEETLVSFAQKCALVIDTDEELSKKIEQMKATGQLLPITAKRPRPQPAAS</sequence>
<dbReference type="Proteomes" id="UP000694580">
    <property type="component" value="Chromosome 2"/>
</dbReference>
<dbReference type="PANTHER" id="PTHR16477">
    <property type="entry name" value="COILED-COIL DOMAIN-CONTAINING PROTEIN 106"/>
    <property type="match status" value="1"/>
</dbReference>
<evidence type="ECO:0000313" key="4">
    <source>
        <dbReference type="Proteomes" id="UP000694580"/>
    </source>
</evidence>
<gene>
    <name evidence="3" type="primary">HMX1</name>
</gene>
<keyword evidence="1" id="KW-0175">Coiled coil</keyword>
<dbReference type="Ensembl" id="ENSDCDT00010003223.1">
    <property type="protein sequence ID" value="ENSDCDP00010003104.1"/>
    <property type="gene ID" value="ENSDCDG00010001440.1"/>
</dbReference>
<organism evidence="3 4">
    <name type="scientific">Denticeps clupeoides</name>
    <name type="common">denticle herring</name>
    <dbReference type="NCBI Taxonomy" id="299321"/>
    <lineage>
        <taxon>Eukaryota</taxon>
        <taxon>Metazoa</taxon>
        <taxon>Chordata</taxon>
        <taxon>Craniata</taxon>
        <taxon>Vertebrata</taxon>
        <taxon>Euteleostomi</taxon>
        <taxon>Actinopterygii</taxon>
        <taxon>Neopterygii</taxon>
        <taxon>Teleostei</taxon>
        <taxon>Clupei</taxon>
        <taxon>Clupeiformes</taxon>
        <taxon>Denticipitoidei</taxon>
        <taxon>Denticipitidae</taxon>
        <taxon>Denticeps</taxon>
    </lineage>
</organism>
<dbReference type="GO" id="GO:0005654">
    <property type="term" value="C:nucleoplasm"/>
    <property type="evidence" value="ECO:0007669"/>
    <property type="project" value="TreeGrafter"/>
</dbReference>
<dbReference type="InterPro" id="IPR031591">
    <property type="entry name" value="CCDC106"/>
</dbReference>
<feature type="compositionally biased region" description="Basic residues" evidence="2">
    <location>
        <begin position="200"/>
        <end position="213"/>
    </location>
</feature>
<keyword evidence="4" id="KW-1185">Reference proteome</keyword>